<evidence type="ECO:0000313" key="5">
    <source>
        <dbReference type="EMBL" id="CCI86036.1"/>
    </source>
</evidence>
<dbReference type="Proteomes" id="UP000009311">
    <property type="component" value="Unassembled WGS sequence"/>
</dbReference>
<dbReference type="PANTHER" id="PTHR43280">
    <property type="entry name" value="ARAC-FAMILY TRANSCRIPTIONAL REGULATOR"/>
    <property type="match status" value="1"/>
</dbReference>
<dbReference type="PATRIC" id="fig|1423790.3.peg.1780"/>
<keyword evidence="2" id="KW-0238">DNA-binding</keyword>
<feature type="domain" description="HTH araC/xylS-type" evidence="4">
    <location>
        <begin position="204"/>
        <end position="301"/>
    </location>
</feature>
<evidence type="ECO:0000313" key="6">
    <source>
        <dbReference type="Proteomes" id="UP000009311"/>
    </source>
</evidence>
<evidence type="ECO:0000259" key="4">
    <source>
        <dbReference type="PROSITE" id="PS01124"/>
    </source>
</evidence>
<evidence type="ECO:0000256" key="1">
    <source>
        <dbReference type="ARBA" id="ARBA00023015"/>
    </source>
</evidence>
<dbReference type="RefSeq" id="WP_009560602.1">
    <property type="nucleotide sequence ID" value="NZ_AYZN01000008.1"/>
</dbReference>
<dbReference type="STRING" id="1423790.BN53_08215"/>
<sequence>MATVALDQYLAKLFELIVDDHDEIKLNAGRADFGLFSIYAENKNPGLHFYQVNEAELLFAVGGKVALTVDGQATLIDQASVLLLQAGSSYQVGEQMGEATLLKARFGSNFRYQAFFKDLAGKTDPELAVINKLSKQLEKDKYLFFTDKIESTKLLGEIVQAYLGEELFVKSLVKAKLTLAFVLLCQKRKQGLTGKDGRIKFSEAALTEYIDQHFAKVTLGDAAAYFGFNPNYFSNMVKQKTGRSFVEHVDERRMQEAKVLLAKPDVSLKEIISLVGFSSKSFFYKRFNEYYHMTPAAMRSELFRQANIHLK</sequence>
<dbReference type="Pfam" id="PF12833">
    <property type="entry name" value="HTH_18"/>
    <property type="match status" value="1"/>
</dbReference>
<keyword evidence="3" id="KW-0804">Transcription</keyword>
<protein>
    <recommendedName>
        <fullName evidence="4">HTH araC/xylS-type domain-containing protein</fullName>
    </recommendedName>
</protein>
<proteinExistence type="predicted"/>
<gene>
    <name evidence="5" type="ORF">BN53_08215</name>
</gene>
<dbReference type="GO" id="GO:0043565">
    <property type="term" value="F:sequence-specific DNA binding"/>
    <property type="evidence" value="ECO:0007669"/>
    <property type="project" value="InterPro"/>
</dbReference>
<dbReference type="Gene3D" id="1.10.10.60">
    <property type="entry name" value="Homeodomain-like"/>
    <property type="match status" value="2"/>
</dbReference>
<dbReference type="InterPro" id="IPR018060">
    <property type="entry name" value="HTH_AraC"/>
</dbReference>
<dbReference type="SMART" id="SM00342">
    <property type="entry name" value="HTH_ARAC"/>
    <property type="match status" value="1"/>
</dbReference>
<dbReference type="eggNOG" id="COG2169">
    <property type="taxonomic scope" value="Bacteria"/>
</dbReference>
<dbReference type="PROSITE" id="PS01124">
    <property type="entry name" value="HTH_ARAC_FAMILY_2"/>
    <property type="match status" value="1"/>
</dbReference>
<reference evidence="5 6" key="1">
    <citation type="submission" date="2012-06" db="EMBL/GenBank/DDBJ databases">
        <title>Draft Genome Sequence of Lactobacillus pasteurii CRBIP 24.76T.</title>
        <authorList>
            <person name="Cousin S."/>
            <person name="Bouchier C."/>
            <person name="Loux V."/>
            <person name="Ma L."/>
            <person name="Creno S."/>
            <person name="Bizet C."/>
            <person name="Clermont D."/>
        </authorList>
    </citation>
    <scope>NUCLEOTIDE SEQUENCE [LARGE SCALE GENOMIC DNA]</scope>
    <source>
        <strain evidence="6">CRBIP 24.76T</strain>
    </source>
</reference>
<comment type="caution">
    <text evidence="5">The sequence shown here is derived from an EMBL/GenBank/DDBJ whole genome shotgun (WGS) entry which is preliminary data.</text>
</comment>
<dbReference type="GO" id="GO:0003700">
    <property type="term" value="F:DNA-binding transcription factor activity"/>
    <property type="evidence" value="ECO:0007669"/>
    <property type="project" value="InterPro"/>
</dbReference>
<keyword evidence="1" id="KW-0805">Transcription regulation</keyword>
<dbReference type="SUPFAM" id="SSF46689">
    <property type="entry name" value="Homeodomain-like"/>
    <property type="match status" value="1"/>
</dbReference>
<accession>I7LBZ5</accession>
<dbReference type="OrthoDB" id="9816335at2"/>
<dbReference type="InterPro" id="IPR009057">
    <property type="entry name" value="Homeodomain-like_sf"/>
</dbReference>
<keyword evidence="6" id="KW-1185">Reference proteome</keyword>
<dbReference type="AlphaFoldDB" id="I7LBZ5"/>
<dbReference type="PANTHER" id="PTHR43280:SF28">
    <property type="entry name" value="HTH-TYPE TRANSCRIPTIONAL ACTIVATOR RHAS"/>
    <property type="match status" value="1"/>
</dbReference>
<name>I7LBZ5_9LACO</name>
<organism evidence="5 6">
    <name type="scientific">Lactobacillus pasteurii DSM 23907 = CRBIP 24.76</name>
    <dbReference type="NCBI Taxonomy" id="1423790"/>
    <lineage>
        <taxon>Bacteria</taxon>
        <taxon>Bacillati</taxon>
        <taxon>Bacillota</taxon>
        <taxon>Bacilli</taxon>
        <taxon>Lactobacillales</taxon>
        <taxon>Lactobacillaceae</taxon>
        <taxon>Lactobacillus</taxon>
    </lineage>
</organism>
<dbReference type="EMBL" id="CAKD01000029">
    <property type="protein sequence ID" value="CCI86036.1"/>
    <property type="molecule type" value="Genomic_DNA"/>
</dbReference>
<evidence type="ECO:0000256" key="2">
    <source>
        <dbReference type="ARBA" id="ARBA00023125"/>
    </source>
</evidence>
<evidence type="ECO:0000256" key="3">
    <source>
        <dbReference type="ARBA" id="ARBA00023163"/>
    </source>
</evidence>